<evidence type="ECO:0008006" key="3">
    <source>
        <dbReference type="Google" id="ProtNLM"/>
    </source>
</evidence>
<evidence type="ECO:0000313" key="1">
    <source>
        <dbReference type="EMBL" id="NLR17692.1"/>
    </source>
</evidence>
<sequence>MAVSLITDELGTALDKDFRQALISNFKAIELELNNIHTDITSLQTADQTASPTVTQDDLTKAVDSLTSRINRIVLGIDSDSIEMVVTQILEEKGVIKDADTNV</sequence>
<organism evidence="1 2">
    <name type="scientific">Secundilactobacillus angelensis</name>
    <dbReference type="NCBI Taxonomy" id="2722706"/>
    <lineage>
        <taxon>Bacteria</taxon>
        <taxon>Bacillati</taxon>
        <taxon>Bacillota</taxon>
        <taxon>Bacilli</taxon>
        <taxon>Lactobacillales</taxon>
        <taxon>Lactobacillaceae</taxon>
        <taxon>Secundilactobacillus</taxon>
    </lineage>
</organism>
<protein>
    <recommendedName>
        <fullName evidence="3">Phage protein</fullName>
    </recommendedName>
</protein>
<comment type="caution">
    <text evidence="1">The sequence shown here is derived from an EMBL/GenBank/DDBJ whole genome shotgun (WGS) entry which is preliminary data.</text>
</comment>
<accession>A0ABX1KWQ2</accession>
<evidence type="ECO:0000313" key="2">
    <source>
        <dbReference type="Proteomes" id="UP000763447"/>
    </source>
</evidence>
<dbReference type="EMBL" id="JAAXLJ010000003">
    <property type="protein sequence ID" value="NLR17692.1"/>
    <property type="molecule type" value="Genomic_DNA"/>
</dbReference>
<dbReference type="RefSeq" id="WP_168924317.1">
    <property type="nucleotide sequence ID" value="NZ_JAAXLJ010000003.1"/>
</dbReference>
<gene>
    <name evidence="1" type="ORF">HC026_02025</name>
</gene>
<dbReference type="Proteomes" id="UP000763447">
    <property type="component" value="Unassembled WGS sequence"/>
</dbReference>
<reference evidence="1 2" key="1">
    <citation type="submission" date="2020-04" db="EMBL/GenBank/DDBJ databases">
        <title>A novel species of genus Lactobacillus that was isolated from fermented food Zha-chili.</title>
        <authorList>
            <person name="Zhang Z."/>
        </authorList>
    </citation>
    <scope>NUCLEOTIDE SEQUENCE [LARGE SCALE GENOMIC DNA]</scope>
    <source>
        <strain evidence="2">HBUAS51383</strain>
    </source>
</reference>
<proteinExistence type="predicted"/>
<keyword evidence="2" id="KW-1185">Reference proteome</keyword>
<name>A0ABX1KWQ2_9LACO</name>